<evidence type="ECO:0000256" key="1">
    <source>
        <dbReference type="SAM" id="MobiDB-lite"/>
    </source>
</evidence>
<keyword evidence="2" id="KW-1133">Transmembrane helix</keyword>
<keyword evidence="2" id="KW-0812">Transmembrane</keyword>
<organism evidence="3 4">
    <name type="scientific">Myceligenerans crystallogenes</name>
    <dbReference type="NCBI Taxonomy" id="316335"/>
    <lineage>
        <taxon>Bacteria</taxon>
        <taxon>Bacillati</taxon>
        <taxon>Actinomycetota</taxon>
        <taxon>Actinomycetes</taxon>
        <taxon>Micrococcales</taxon>
        <taxon>Promicromonosporaceae</taxon>
        <taxon>Myceligenerans</taxon>
    </lineage>
</organism>
<keyword evidence="4" id="KW-1185">Reference proteome</keyword>
<name>A0ABP4ZGY2_9MICO</name>
<dbReference type="EMBL" id="BAAANL010000002">
    <property type="protein sequence ID" value="GAA1856763.1"/>
    <property type="molecule type" value="Genomic_DNA"/>
</dbReference>
<comment type="caution">
    <text evidence="3">The sequence shown here is derived from an EMBL/GenBank/DDBJ whole genome shotgun (WGS) entry which is preliminary data.</text>
</comment>
<gene>
    <name evidence="3" type="ORF">GCM10009751_12530</name>
</gene>
<feature type="transmembrane region" description="Helical" evidence="2">
    <location>
        <begin position="120"/>
        <end position="137"/>
    </location>
</feature>
<evidence type="ECO:0000313" key="3">
    <source>
        <dbReference type="EMBL" id="GAA1856763.1"/>
    </source>
</evidence>
<proteinExistence type="predicted"/>
<feature type="transmembrane region" description="Helical" evidence="2">
    <location>
        <begin position="143"/>
        <end position="162"/>
    </location>
</feature>
<reference evidence="4" key="1">
    <citation type="journal article" date="2019" name="Int. J. Syst. Evol. Microbiol.">
        <title>The Global Catalogue of Microorganisms (GCM) 10K type strain sequencing project: providing services to taxonomists for standard genome sequencing and annotation.</title>
        <authorList>
            <consortium name="The Broad Institute Genomics Platform"/>
            <consortium name="The Broad Institute Genome Sequencing Center for Infectious Disease"/>
            <person name="Wu L."/>
            <person name="Ma J."/>
        </authorList>
    </citation>
    <scope>NUCLEOTIDE SEQUENCE [LARGE SCALE GENOMIC DNA]</scope>
    <source>
        <strain evidence="4">JCM 14326</strain>
    </source>
</reference>
<sequence length="180" mass="17772">MSGDDGAAATGRPADPGPEPAAVAARRNHVPPTRGYVAGVVGAAAVIVLAVTLPVIGLLLAAGRTSAAGAGDGDGLPVVLSGGALAYLSPLLIGLAVGWIVMTSLRRETAVNHPMPRGRALGYGAGWAIITTGAVAAPSTYAVFATPAASAGFMLLLARMLFAPDAREPASPRRPSATAS</sequence>
<protein>
    <submittedName>
        <fullName evidence="3">Uncharacterized protein</fullName>
    </submittedName>
</protein>
<feature type="transmembrane region" description="Helical" evidence="2">
    <location>
        <begin position="75"/>
        <end position="100"/>
    </location>
</feature>
<dbReference type="Proteomes" id="UP001501094">
    <property type="component" value="Unassembled WGS sequence"/>
</dbReference>
<accession>A0ABP4ZGY2</accession>
<dbReference type="RefSeq" id="WP_344100679.1">
    <property type="nucleotide sequence ID" value="NZ_BAAANL010000002.1"/>
</dbReference>
<evidence type="ECO:0000313" key="4">
    <source>
        <dbReference type="Proteomes" id="UP001501094"/>
    </source>
</evidence>
<feature type="region of interest" description="Disordered" evidence="1">
    <location>
        <begin position="1"/>
        <end position="24"/>
    </location>
</feature>
<evidence type="ECO:0000256" key="2">
    <source>
        <dbReference type="SAM" id="Phobius"/>
    </source>
</evidence>
<feature type="transmembrane region" description="Helical" evidence="2">
    <location>
        <begin position="36"/>
        <end position="63"/>
    </location>
</feature>
<keyword evidence="2" id="KW-0472">Membrane</keyword>